<dbReference type="Gene3D" id="1.20.1050.10">
    <property type="match status" value="1"/>
</dbReference>
<reference evidence="2 3" key="1">
    <citation type="submission" date="2021-11" db="EMBL/GenBank/DDBJ databases">
        <title>Black yeast isolated from Biological Soil Crust.</title>
        <authorList>
            <person name="Kurbessoian T."/>
        </authorList>
    </citation>
    <scope>NUCLEOTIDE SEQUENCE [LARGE SCALE GENOMIC DNA]</scope>
    <source>
        <strain evidence="2 3">CCFEE 5522</strain>
    </source>
</reference>
<dbReference type="EMBL" id="JAVFHQ010000041">
    <property type="protein sequence ID" value="KAK4542516.1"/>
    <property type="molecule type" value="Genomic_DNA"/>
</dbReference>
<dbReference type="Pfam" id="PF25907">
    <property type="entry name" value="DUF7962"/>
    <property type="match status" value="1"/>
</dbReference>
<dbReference type="InterPro" id="IPR036282">
    <property type="entry name" value="Glutathione-S-Trfase_C_sf"/>
</dbReference>
<dbReference type="Proteomes" id="UP001324427">
    <property type="component" value="Unassembled WGS sequence"/>
</dbReference>
<dbReference type="Gene3D" id="3.40.30.110">
    <property type="match status" value="1"/>
</dbReference>
<evidence type="ECO:0000313" key="2">
    <source>
        <dbReference type="EMBL" id="KAK4542516.1"/>
    </source>
</evidence>
<name>A0AAV9JBJ6_9PEZI</name>
<evidence type="ECO:0000313" key="3">
    <source>
        <dbReference type="Proteomes" id="UP001324427"/>
    </source>
</evidence>
<feature type="domain" description="DUF7962" evidence="1">
    <location>
        <begin position="55"/>
        <end position="172"/>
    </location>
</feature>
<protein>
    <recommendedName>
        <fullName evidence="1">DUF7962 domain-containing protein</fullName>
    </recommendedName>
</protein>
<dbReference type="AlphaFoldDB" id="A0AAV9JBJ6"/>
<dbReference type="InterPro" id="IPR058268">
    <property type="entry name" value="DUF7962"/>
</dbReference>
<comment type="caution">
    <text evidence="2">The sequence shown here is derived from an EMBL/GenBank/DDBJ whole genome shotgun (WGS) entry which is preliminary data.</text>
</comment>
<dbReference type="SUPFAM" id="SSF47616">
    <property type="entry name" value="GST C-terminal domain-like"/>
    <property type="match status" value="1"/>
</dbReference>
<gene>
    <name evidence="2" type="ORF">LTR36_006769</name>
</gene>
<accession>A0AAV9JBJ6</accession>
<organism evidence="2 3">
    <name type="scientific">Oleoguttula mirabilis</name>
    <dbReference type="NCBI Taxonomy" id="1507867"/>
    <lineage>
        <taxon>Eukaryota</taxon>
        <taxon>Fungi</taxon>
        <taxon>Dikarya</taxon>
        <taxon>Ascomycota</taxon>
        <taxon>Pezizomycotina</taxon>
        <taxon>Dothideomycetes</taxon>
        <taxon>Dothideomycetidae</taxon>
        <taxon>Mycosphaerellales</taxon>
        <taxon>Teratosphaeriaceae</taxon>
        <taxon>Oleoguttula</taxon>
    </lineage>
</organism>
<keyword evidence="3" id="KW-1185">Reference proteome</keyword>
<sequence length="275" mass="30303">MAVGRDVYVDTRMILRRLEELFPPSEAHPALSSMETAGLAALLNKFTIDASVFTRAVQMMPSHLPSMNDESFVKDRAGFSGKGSTLHGGLKRRPETIAHMRHLFDIAESLFADGRDWVGGTEAVSFADLEGVWSFDWIISDLEPPAEYFSEALYPRVYSWRNRFKAALDNARARAPKPVSLKGSAAVQAILGADFSDEGPPTVDPNDPLKLQEGAVVQLFPMDGGGFTHKDRGRLVKLGKDEVAIAVLAKTGEEVRIHAPRWQFRIQEVSAGPRL</sequence>
<evidence type="ECO:0000259" key="1">
    <source>
        <dbReference type="Pfam" id="PF25907"/>
    </source>
</evidence>
<proteinExistence type="predicted"/>